<dbReference type="PANTHER" id="PTHR12084">
    <property type="entry name" value="NUCLEAR PORE GLYCOPROTEIN P62-RELATED"/>
    <property type="match status" value="1"/>
</dbReference>
<dbReference type="GO" id="GO:0006606">
    <property type="term" value="P:protein import into nucleus"/>
    <property type="evidence" value="ECO:0007669"/>
    <property type="project" value="TreeGrafter"/>
</dbReference>
<sequence length="420" mass="44146">MATSFAFGNSGGAGSTSSSPFSFSTAPSAFSSSPAPAFGSSPAPAFAASSSPFGASFATPTPTFASASAPSASAAPSATTAPATSGASLFSASGFSFTVPTASSAAAVTTTATTITTSAATTPSTTTTAFPSFSLPAPASTSATQSTLLGGSTTAASTLATIATTSQATSSAIQASSTGLYIPPQFISTMTCYCTCMARASTSAITPAAPQAAKLPSEIVGKCVEEIIRDWNNGLQDRTAKFRKHATAISEWDRRILQNRNVLIRLEADVAKVVETQTSLERQLELIETHQKEVDKALQSMEEEAERIFQDERVLLREDEAASARDIMYEQGEVVENELQHMTEQVKSIIQTMNSTQGGELEATDTMAPFDVAVRILDNQLRSLMWIDEKANEFSNRIQRLPNNSTAAERDSGIPRFWLS</sequence>
<dbReference type="EnsemblPlants" id="EMT32138">
    <property type="protein sequence ID" value="EMT32138"/>
    <property type="gene ID" value="F775_30668"/>
</dbReference>
<evidence type="ECO:0000256" key="2">
    <source>
        <dbReference type="ARBA" id="ARBA00005911"/>
    </source>
</evidence>
<protein>
    <submittedName>
        <fullName evidence="12">Nuclear pore glycoprotein p62</fullName>
    </submittedName>
</protein>
<keyword evidence="3" id="KW-0813">Transport</keyword>
<dbReference type="AlphaFoldDB" id="M8CDA9"/>
<keyword evidence="5" id="KW-0653">Protein transport</keyword>
<keyword evidence="4" id="KW-0509">mRNA transport</keyword>
<feature type="domain" description="Nucleoporin NSP1-like C-terminal" evidence="11">
    <location>
        <begin position="215"/>
        <end position="311"/>
    </location>
</feature>
<keyword evidence="7" id="KW-0906">Nuclear pore complex</keyword>
<dbReference type="PANTHER" id="PTHR12084:SF0">
    <property type="entry name" value="NUCLEAR PORE GLYCOPROTEIN P62"/>
    <property type="match status" value="1"/>
</dbReference>
<evidence type="ECO:0000313" key="12">
    <source>
        <dbReference type="EnsemblPlants" id="EMT32138"/>
    </source>
</evidence>
<dbReference type="FunFam" id="1.20.5.170:FF:000040">
    <property type="entry name" value="Nuclear pore glycoprotein p62"/>
    <property type="match status" value="1"/>
</dbReference>
<organism evidence="12">
    <name type="scientific">Aegilops tauschii</name>
    <name type="common">Tausch's goatgrass</name>
    <name type="synonym">Aegilops squarrosa</name>
    <dbReference type="NCBI Taxonomy" id="37682"/>
    <lineage>
        <taxon>Eukaryota</taxon>
        <taxon>Viridiplantae</taxon>
        <taxon>Streptophyta</taxon>
        <taxon>Embryophyta</taxon>
        <taxon>Tracheophyta</taxon>
        <taxon>Spermatophyta</taxon>
        <taxon>Magnoliopsida</taxon>
        <taxon>Liliopsida</taxon>
        <taxon>Poales</taxon>
        <taxon>Poaceae</taxon>
        <taxon>BOP clade</taxon>
        <taxon>Pooideae</taxon>
        <taxon>Triticodae</taxon>
        <taxon>Triticeae</taxon>
        <taxon>Triticinae</taxon>
        <taxon>Aegilops</taxon>
    </lineage>
</organism>
<reference evidence="12" key="1">
    <citation type="submission" date="2015-06" db="UniProtKB">
        <authorList>
            <consortium name="EnsemblPlants"/>
        </authorList>
    </citation>
    <scope>IDENTIFICATION</scope>
</reference>
<accession>M8CDA9</accession>
<name>M8CDA9_AEGTA</name>
<evidence type="ECO:0000256" key="4">
    <source>
        <dbReference type="ARBA" id="ARBA00022816"/>
    </source>
</evidence>
<feature type="compositionally biased region" description="Low complexity" evidence="10">
    <location>
        <begin position="15"/>
        <end position="39"/>
    </location>
</feature>
<feature type="coiled-coil region" evidence="9">
    <location>
        <begin position="280"/>
        <end position="307"/>
    </location>
</feature>
<evidence type="ECO:0000256" key="3">
    <source>
        <dbReference type="ARBA" id="ARBA00022448"/>
    </source>
</evidence>
<evidence type="ECO:0000256" key="9">
    <source>
        <dbReference type="SAM" id="Coils"/>
    </source>
</evidence>
<dbReference type="GO" id="GO:0006405">
    <property type="term" value="P:RNA export from nucleus"/>
    <property type="evidence" value="ECO:0007669"/>
    <property type="project" value="TreeGrafter"/>
</dbReference>
<evidence type="ECO:0000256" key="5">
    <source>
        <dbReference type="ARBA" id="ARBA00022927"/>
    </source>
</evidence>
<dbReference type="Pfam" id="PF05064">
    <property type="entry name" value="Nsp1_C"/>
    <property type="match status" value="1"/>
</dbReference>
<feature type="region of interest" description="Disordered" evidence="10">
    <location>
        <begin position="1"/>
        <end position="39"/>
    </location>
</feature>
<comment type="subcellular location">
    <subcellularLocation>
        <location evidence="1">Nucleus</location>
        <location evidence="1">Nuclear pore complex</location>
    </subcellularLocation>
</comment>
<keyword evidence="6" id="KW-0811">Translocation</keyword>
<dbReference type="Gene3D" id="1.20.5.170">
    <property type="match status" value="1"/>
</dbReference>
<dbReference type="GO" id="GO:0051028">
    <property type="term" value="P:mRNA transport"/>
    <property type="evidence" value="ECO:0007669"/>
    <property type="project" value="UniProtKB-KW"/>
</dbReference>
<dbReference type="GO" id="GO:0017056">
    <property type="term" value="F:structural constituent of nuclear pore"/>
    <property type="evidence" value="ECO:0007669"/>
    <property type="project" value="InterPro"/>
</dbReference>
<comment type="similarity">
    <text evidence="2">Belongs to the nucleoporin NSP1/NUP62 family.</text>
</comment>
<evidence type="ECO:0000256" key="10">
    <source>
        <dbReference type="SAM" id="MobiDB-lite"/>
    </source>
</evidence>
<proteinExistence type="inferred from homology"/>
<keyword evidence="9" id="KW-0175">Coiled coil</keyword>
<evidence type="ECO:0000259" key="11">
    <source>
        <dbReference type="Pfam" id="PF05064"/>
    </source>
</evidence>
<dbReference type="GO" id="GO:0044613">
    <property type="term" value="C:nuclear pore central transport channel"/>
    <property type="evidence" value="ECO:0007669"/>
    <property type="project" value="TreeGrafter"/>
</dbReference>
<evidence type="ECO:0000256" key="1">
    <source>
        <dbReference type="ARBA" id="ARBA00004567"/>
    </source>
</evidence>
<dbReference type="InterPro" id="IPR007758">
    <property type="entry name" value="Nucleoporin_NSP1_C"/>
</dbReference>
<evidence type="ECO:0000256" key="7">
    <source>
        <dbReference type="ARBA" id="ARBA00023132"/>
    </source>
</evidence>
<dbReference type="GO" id="GO:0005543">
    <property type="term" value="F:phospholipid binding"/>
    <property type="evidence" value="ECO:0007669"/>
    <property type="project" value="TreeGrafter"/>
</dbReference>
<evidence type="ECO:0000256" key="6">
    <source>
        <dbReference type="ARBA" id="ARBA00023010"/>
    </source>
</evidence>
<evidence type="ECO:0000256" key="8">
    <source>
        <dbReference type="ARBA" id="ARBA00023242"/>
    </source>
</evidence>
<keyword evidence="8" id="KW-0539">Nucleus</keyword>
<dbReference type="InterPro" id="IPR026010">
    <property type="entry name" value="NSP1/NUP62"/>
</dbReference>